<gene>
    <name evidence="2" type="ORF">Q2T77_30550</name>
</gene>
<evidence type="ECO:0000256" key="1">
    <source>
        <dbReference type="SAM" id="Phobius"/>
    </source>
</evidence>
<feature type="transmembrane region" description="Helical" evidence="1">
    <location>
        <begin position="79"/>
        <end position="99"/>
    </location>
</feature>
<evidence type="ECO:0000313" key="3">
    <source>
        <dbReference type="Proteomes" id="UP001169027"/>
    </source>
</evidence>
<accession>A0ABT8SCH3</accession>
<name>A0ABT8SCH3_9BURK</name>
<keyword evidence="1" id="KW-1133">Transmembrane helix</keyword>
<proteinExistence type="predicted"/>
<dbReference type="RefSeq" id="WP_301814742.1">
    <property type="nucleotide sequence ID" value="NZ_JAUJZH010000030.1"/>
</dbReference>
<evidence type="ECO:0000313" key="2">
    <source>
        <dbReference type="EMBL" id="MDO1536622.1"/>
    </source>
</evidence>
<dbReference type="Proteomes" id="UP001169027">
    <property type="component" value="Unassembled WGS sequence"/>
</dbReference>
<organism evidence="2 3">
    <name type="scientific">Variovorax ginsengisoli</name>
    <dbReference type="NCBI Taxonomy" id="363844"/>
    <lineage>
        <taxon>Bacteria</taxon>
        <taxon>Pseudomonadati</taxon>
        <taxon>Pseudomonadota</taxon>
        <taxon>Betaproteobacteria</taxon>
        <taxon>Burkholderiales</taxon>
        <taxon>Comamonadaceae</taxon>
        <taxon>Variovorax</taxon>
    </lineage>
</organism>
<dbReference type="EMBL" id="JAUKVY010000030">
    <property type="protein sequence ID" value="MDO1536622.1"/>
    <property type="molecule type" value="Genomic_DNA"/>
</dbReference>
<keyword evidence="3" id="KW-1185">Reference proteome</keyword>
<reference evidence="2" key="1">
    <citation type="submission" date="2023-06" db="EMBL/GenBank/DDBJ databases">
        <authorList>
            <person name="Jiang Y."/>
            <person name="Liu Q."/>
        </authorList>
    </citation>
    <scope>NUCLEOTIDE SEQUENCE</scope>
    <source>
        <strain evidence="2">CGMCC 1.12090</strain>
    </source>
</reference>
<sequence length="100" mass="10885">MSGESVGFTPAGNVFLAYGSSVRDQSATLEEDVRGHATLTALLTNIEADPRLALPQPLEEIQTLPSRLEGMRKPVRTRFLTAWIVLFATALLACAVNIMR</sequence>
<keyword evidence="1" id="KW-0472">Membrane</keyword>
<comment type="caution">
    <text evidence="2">The sequence shown here is derived from an EMBL/GenBank/DDBJ whole genome shotgun (WGS) entry which is preliminary data.</text>
</comment>
<protein>
    <submittedName>
        <fullName evidence="2">Uncharacterized protein</fullName>
    </submittedName>
</protein>
<keyword evidence="1" id="KW-0812">Transmembrane</keyword>